<dbReference type="InterPro" id="IPR045026">
    <property type="entry name" value="LIMYB"/>
</dbReference>
<reference evidence="2 3" key="1">
    <citation type="submission" date="2020-04" db="EMBL/GenBank/DDBJ databases">
        <title>Plant Genome Project.</title>
        <authorList>
            <person name="Zhang R.-G."/>
        </authorList>
    </citation>
    <scope>NUCLEOTIDE SEQUENCE [LARGE SCALE GENOMIC DNA]</scope>
    <source>
        <strain evidence="2">YNK0</strain>
        <tissue evidence="2">Leaf</tissue>
    </source>
</reference>
<dbReference type="PANTHER" id="PTHR47584:SF14">
    <property type="entry name" value="L10-INTERACTING MYB DOMAIN-CONTAINING PROTEIN-LIKE"/>
    <property type="match status" value="1"/>
</dbReference>
<organism evidence="2 3">
    <name type="scientific">Tetracentron sinense</name>
    <name type="common">Spur-leaf</name>
    <dbReference type="NCBI Taxonomy" id="13715"/>
    <lineage>
        <taxon>Eukaryota</taxon>
        <taxon>Viridiplantae</taxon>
        <taxon>Streptophyta</taxon>
        <taxon>Embryophyta</taxon>
        <taxon>Tracheophyta</taxon>
        <taxon>Spermatophyta</taxon>
        <taxon>Magnoliopsida</taxon>
        <taxon>Trochodendrales</taxon>
        <taxon>Trochodendraceae</taxon>
        <taxon>Tetracentron</taxon>
    </lineage>
</organism>
<dbReference type="PANTHER" id="PTHR47584">
    <property type="match status" value="1"/>
</dbReference>
<dbReference type="EMBL" id="JABCRI010000013">
    <property type="protein sequence ID" value="KAF8395623.1"/>
    <property type="molecule type" value="Genomic_DNA"/>
</dbReference>
<dbReference type="AlphaFoldDB" id="A0A835D9Q7"/>
<dbReference type="OrthoDB" id="1730132at2759"/>
<evidence type="ECO:0000256" key="1">
    <source>
        <dbReference type="SAM" id="MobiDB-lite"/>
    </source>
</evidence>
<dbReference type="Proteomes" id="UP000655225">
    <property type="component" value="Unassembled WGS sequence"/>
</dbReference>
<evidence type="ECO:0000313" key="2">
    <source>
        <dbReference type="EMBL" id="KAF8395623.1"/>
    </source>
</evidence>
<accession>A0A835D9Q7</accession>
<gene>
    <name evidence="2" type="ORF">HHK36_019573</name>
</gene>
<name>A0A835D9Q7_TETSI</name>
<feature type="region of interest" description="Disordered" evidence="1">
    <location>
        <begin position="100"/>
        <end position="119"/>
    </location>
</feature>
<protein>
    <submittedName>
        <fullName evidence="2">Uncharacterized protein</fullName>
    </submittedName>
</protein>
<evidence type="ECO:0000313" key="3">
    <source>
        <dbReference type="Proteomes" id="UP000655225"/>
    </source>
</evidence>
<dbReference type="OMA" id="QPDIGNT"/>
<proteinExistence type="predicted"/>
<keyword evidence="3" id="KW-1185">Reference proteome</keyword>
<comment type="caution">
    <text evidence="2">The sequence shown here is derived from an EMBL/GenBank/DDBJ whole genome shotgun (WGS) entry which is preliminary data.</text>
</comment>
<sequence length="198" mass="22413">MELEKWEAYLETHKDAKPFMTKPLPFPDEMTFLFDGISATGAPKWAPTVGSVLDDLLGNTHSSYDLSDNIEISSSNVTQPHNETQQKAGEEVGDVELMENIRRKQPKPPKSKRDSEKATLDASIASLVSSIKEDTSKGPGMAQCIESLQQMQDVIEPSPLFLCALRSFRNLENRSIWMMLKKEESRLEWLKDLLDRDQ</sequence>